<feature type="region of interest" description="Disordered" evidence="1">
    <location>
        <begin position="55"/>
        <end position="92"/>
    </location>
</feature>
<accession>A0A8J2MZ46</accession>
<proteinExistence type="predicted"/>
<feature type="chain" id="PRO_5035314561" evidence="2">
    <location>
        <begin position="24"/>
        <end position="92"/>
    </location>
</feature>
<name>A0A8J2MZ46_COTCN</name>
<evidence type="ECO:0000256" key="1">
    <source>
        <dbReference type="SAM" id="MobiDB-lite"/>
    </source>
</evidence>
<evidence type="ECO:0000313" key="3">
    <source>
        <dbReference type="EMBL" id="CAG5109068.1"/>
    </source>
</evidence>
<dbReference type="AlphaFoldDB" id="A0A8J2MZ46"/>
<gene>
    <name evidence="3" type="ORF">HICCMSTLAB_LOCUS13704</name>
</gene>
<keyword evidence="4" id="KW-1185">Reference proteome</keyword>
<protein>
    <submittedName>
        <fullName evidence="3">Uncharacterized protein</fullName>
    </submittedName>
</protein>
<evidence type="ECO:0000313" key="4">
    <source>
        <dbReference type="Proteomes" id="UP000786811"/>
    </source>
</evidence>
<dbReference type="EMBL" id="CAJNRD030001124">
    <property type="protein sequence ID" value="CAG5109068.1"/>
    <property type="molecule type" value="Genomic_DNA"/>
</dbReference>
<dbReference type="Proteomes" id="UP000786811">
    <property type="component" value="Unassembled WGS sequence"/>
</dbReference>
<comment type="caution">
    <text evidence="3">The sequence shown here is derived from an EMBL/GenBank/DDBJ whole genome shotgun (WGS) entry which is preliminary data.</text>
</comment>
<feature type="signal peptide" evidence="2">
    <location>
        <begin position="1"/>
        <end position="23"/>
    </location>
</feature>
<sequence>MKVFALVVLTNGLFILLMGESEAFVIPIRHSPQNYYSQFEREIVFLNQDKRENKFHDPYVDGSGSDIDGSGSGSGPNDGSSLLAPGDSDSEL</sequence>
<organism evidence="3 4">
    <name type="scientific">Cotesia congregata</name>
    <name type="common">Parasitoid wasp</name>
    <name type="synonym">Apanteles congregatus</name>
    <dbReference type="NCBI Taxonomy" id="51543"/>
    <lineage>
        <taxon>Eukaryota</taxon>
        <taxon>Metazoa</taxon>
        <taxon>Ecdysozoa</taxon>
        <taxon>Arthropoda</taxon>
        <taxon>Hexapoda</taxon>
        <taxon>Insecta</taxon>
        <taxon>Pterygota</taxon>
        <taxon>Neoptera</taxon>
        <taxon>Endopterygota</taxon>
        <taxon>Hymenoptera</taxon>
        <taxon>Apocrita</taxon>
        <taxon>Ichneumonoidea</taxon>
        <taxon>Braconidae</taxon>
        <taxon>Microgastrinae</taxon>
        <taxon>Cotesia</taxon>
    </lineage>
</organism>
<evidence type="ECO:0000256" key="2">
    <source>
        <dbReference type="SAM" id="SignalP"/>
    </source>
</evidence>
<reference evidence="3" key="1">
    <citation type="submission" date="2021-04" db="EMBL/GenBank/DDBJ databases">
        <authorList>
            <person name="Chebbi M.A.C M."/>
        </authorList>
    </citation>
    <scope>NUCLEOTIDE SEQUENCE</scope>
</reference>
<keyword evidence="2" id="KW-0732">Signal</keyword>